<dbReference type="Pfam" id="PF13561">
    <property type="entry name" value="adh_short_C2"/>
    <property type="match status" value="1"/>
</dbReference>
<protein>
    <submittedName>
        <fullName evidence="1">Uncharacterized protein</fullName>
    </submittedName>
</protein>
<dbReference type="SUPFAM" id="SSF51735">
    <property type="entry name" value="NAD(P)-binding Rossmann-fold domains"/>
    <property type="match status" value="1"/>
</dbReference>
<dbReference type="InterPro" id="IPR036291">
    <property type="entry name" value="NAD(P)-bd_dom_sf"/>
</dbReference>
<dbReference type="Gene3D" id="3.40.50.720">
    <property type="entry name" value="NAD(P)-binding Rossmann-like Domain"/>
    <property type="match status" value="1"/>
</dbReference>
<reference evidence="1" key="1">
    <citation type="submission" date="2018-05" db="EMBL/GenBank/DDBJ databases">
        <authorList>
            <person name="Lanie J.A."/>
            <person name="Ng W.-L."/>
            <person name="Kazmierczak K.M."/>
            <person name="Andrzejewski T.M."/>
            <person name="Davidsen T.M."/>
            <person name="Wayne K.J."/>
            <person name="Tettelin H."/>
            <person name="Glass J.I."/>
            <person name="Rusch D."/>
            <person name="Podicherti R."/>
            <person name="Tsui H.-C.T."/>
            <person name="Winkler M.E."/>
        </authorList>
    </citation>
    <scope>NUCLEOTIDE SEQUENCE</scope>
</reference>
<gene>
    <name evidence="1" type="ORF">METZ01_LOCUS347806</name>
</gene>
<dbReference type="InterPro" id="IPR002347">
    <property type="entry name" value="SDR_fam"/>
</dbReference>
<name>A0A382RCJ2_9ZZZZ</name>
<sequence>MAKVSDYAGPMIFLCSDASGYMTGANLIVDGGWTAK</sequence>
<proteinExistence type="predicted"/>
<evidence type="ECO:0000313" key="1">
    <source>
        <dbReference type="EMBL" id="SVC94952.1"/>
    </source>
</evidence>
<organism evidence="1">
    <name type="scientific">marine metagenome</name>
    <dbReference type="NCBI Taxonomy" id="408172"/>
    <lineage>
        <taxon>unclassified sequences</taxon>
        <taxon>metagenomes</taxon>
        <taxon>ecological metagenomes</taxon>
    </lineage>
</organism>
<dbReference type="EMBL" id="UINC01120453">
    <property type="protein sequence ID" value="SVC94952.1"/>
    <property type="molecule type" value="Genomic_DNA"/>
</dbReference>
<dbReference type="AlphaFoldDB" id="A0A382RCJ2"/>
<accession>A0A382RCJ2</accession>